<gene>
    <name evidence="5" type="ORF">J3U88_02990</name>
</gene>
<proteinExistence type="inferred from homology"/>
<dbReference type="RefSeq" id="WP_207856647.1">
    <property type="nucleotide sequence ID" value="NZ_JAFREP010000002.1"/>
</dbReference>
<dbReference type="Gene3D" id="2.40.30.170">
    <property type="match status" value="1"/>
</dbReference>
<dbReference type="NCBIfam" id="TIGR01730">
    <property type="entry name" value="RND_mfp"/>
    <property type="match status" value="1"/>
</dbReference>
<dbReference type="Proteomes" id="UP000664417">
    <property type="component" value="Unassembled WGS sequence"/>
</dbReference>
<dbReference type="PROSITE" id="PS51257">
    <property type="entry name" value="PROKAR_LIPOPROTEIN"/>
    <property type="match status" value="1"/>
</dbReference>
<feature type="chain" id="PRO_5035293767" evidence="3">
    <location>
        <begin position="26"/>
        <end position="394"/>
    </location>
</feature>
<comment type="similarity">
    <text evidence="1">Belongs to the membrane fusion protein (MFP) (TC 8.A.1) family.</text>
</comment>
<sequence length="394" mass="42380">MSSISARWFLCCLFLLTLVGCGDQSATKTGKKKMIAPVSVAAVRVEPIEMRRVFSGSLASPRRFELAAKTGGRVLELLADLGTALENGQLVLTLENEAPRQAVNLSAAEMAVAEAEYAQAKQRLPLQQRELERQTALYKQGVATDAQVDDARNAVINGESALAVAKSRVERAKAALAVEQLTLDETELRAAWRQGVRRVVAERLVQEGDLVRPNQVLFRLVELNPIIAEVSVPERDYGRIRVGQSVVLHCDAFPGETFSGRVARIAPVFDPLSRQARVELDIENPNELLKPGMFVRAEIVVARAERVVTVPIEALVDRFGETGVFLVNDAGDRVAWHPVQTGIRSETRVAVSGEGLAGRVVTLGQQLIGDGSAVVIPNAGAAEAAEAAAEAGTP</sequence>
<name>A0A8J7QAU8_9BACT</name>
<feature type="signal peptide" evidence="3">
    <location>
        <begin position="1"/>
        <end position="25"/>
    </location>
</feature>
<dbReference type="GO" id="GO:0015562">
    <property type="term" value="F:efflux transmembrane transporter activity"/>
    <property type="evidence" value="ECO:0007669"/>
    <property type="project" value="TreeGrafter"/>
</dbReference>
<keyword evidence="2" id="KW-0175">Coiled coil</keyword>
<evidence type="ECO:0000256" key="2">
    <source>
        <dbReference type="SAM" id="Coils"/>
    </source>
</evidence>
<keyword evidence="6" id="KW-1185">Reference proteome</keyword>
<dbReference type="InterPro" id="IPR006143">
    <property type="entry name" value="RND_pump_MFP"/>
</dbReference>
<evidence type="ECO:0000256" key="3">
    <source>
        <dbReference type="SAM" id="SignalP"/>
    </source>
</evidence>
<dbReference type="AlphaFoldDB" id="A0A8J7QAU8"/>
<feature type="coiled-coil region" evidence="2">
    <location>
        <begin position="103"/>
        <end position="130"/>
    </location>
</feature>
<dbReference type="Pfam" id="PF25954">
    <property type="entry name" value="Beta-barrel_RND_2"/>
    <property type="match status" value="1"/>
</dbReference>
<dbReference type="Gene3D" id="1.10.287.470">
    <property type="entry name" value="Helix hairpin bin"/>
    <property type="match status" value="1"/>
</dbReference>
<feature type="domain" description="CusB-like beta-barrel" evidence="4">
    <location>
        <begin position="229"/>
        <end position="299"/>
    </location>
</feature>
<evidence type="ECO:0000259" key="4">
    <source>
        <dbReference type="Pfam" id="PF25954"/>
    </source>
</evidence>
<organism evidence="5 6">
    <name type="scientific">Acanthopleuribacter pedis</name>
    <dbReference type="NCBI Taxonomy" id="442870"/>
    <lineage>
        <taxon>Bacteria</taxon>
        <taxon>Pseudomonadati</taxon>
        <taxon>Acidobacteriota</taxon>
        <taxon>Holophagae</taxon>
        <taxon>Acanthopleuribacterales</taxon>
        <taxon>Acanthopleuribacteraceae</taxon>
        <taxon>Acanthopleuribacter</taxon>
    </lineage>
</organism>
<dbReference type="PANTHER" id="PTHR30469:SF15">
    <property type="entry name" value="HLYD FAMILY OF SECRETION PROTEINS"/>
    <property type="match status" value="1"/>
</dbReference>
<reference evidence="5" key="1">
    <citation type="submission" date="2021-03" db="EMBL/GenBank/DDBJ databases">
        <authorList>
            <person name="Wang G."/>
        </authorList>
    </citation>
    <scope>NUCLEOTIDE SEQUENCE</scope>
    <source>
        <strain evidence="5">KCTC 12899</strain>
    </source>
</reference>
<evidence type="ECO:0000313" key="5">
    <source>
        <dbReference type="EMBL" id="MBO1317411.1"/>
    </source>
</evidence>
<accession>A0A8J7QAU8</accession>
<keyword evidence="3" id="KW-0732">Signal</keyword>
<dbReference type="Gene3D" id="2.40.420.20">
    <property type="match status" value="1"/>
</dbReference>
<dbReference type="GO" id="GO:1990281">
    <property type="term" value="C:efflux pump complex"/>
    <property type="evidence" value="ECO:0007669"/>
    <property type="project" value="TreeGrafter"/>
</dbReference>
<dbReference type="PANTHER" id="PTHR30469">
    <property type="entry name" value="MULTIDRUG RESISTANCE PROTEIN MDTA"/>
    <property type="match status" value="1"/>
</dbReference>
<dbReference type="SUPFAM" id="SSF111369">
    <property type="entry name" value="HlyD-like secretion proteins"/>
    <property type="match status" value="1"/>
</dbReference>
<evidence type="ECO:0000256" key="1">
    <source>
        <dbReference type="ARBA" id="ARBA00009477"/>
    </source>
</evidence>
<comment type="caution">
    <text evidence="5">The sequence shown here is derived from an EMBL/GenBank/DDBJ whole genome shotgun (WGS) entry which is preliminary data.</text>
</comment>
<evidence type="ECO:0000313" key="6">
    <source>
        <dbReference type="Proteomes" id="UP000664417"/>
    </source>
</evidence>
<protein>
    <submittedName>
        <fullName evidence="5">Efflux RND transporter periplasmic adaptor subunit</fullName>
    </submittedName>
</protein>
<dbReference type="EMBL" id="JAFREP010000002">
    <property type="protein sequence ID" value="MBO1317411.1"/>
    <property type="molecule type" value="Genomic_DNA"/>
</dbReference>
<dbReference type="FunFam" id="2.40.30.170:FF:000010">
    <property type="entry name" value="Efflux RND transporter periplasmic adaptor subunit"/>
    <property type="match status" value="1"/>
</dbReference>
<dbReference type="InterPro" id="IPR058792">
    <property type="entry name" value="Beta-barrel_RND_2"/>
</dbReference>